<evidence type="ECO:0000256" key="10">
    <source>
        <dbReference type="SAM" id="SignalP"/>
    </source>
</evidence>
<dbReference type="Pfam" id="PF13715">
    <property type="entry name" value="CarbopepD_reg_2"/>
    <property type="match status" value="1"/>
</dbReference>
<dbReference type="KEGG" id="fmg:HYN48_12380"/>
<dbReference type="AlphaFoldDB" id="A0A2S0RI61"/>
<feature type="signal peptide" evidence="10">
    <location>
        <begin position="1"/>
        <end position="21"/>
    </location>
</feature>
<comment type="subcellular location">
    <subcellularLocation>
        <location evidence="1 8">Cell outer membrane</location>
        <topology evidence="1 8">Multi-pass membrane protein</topology>
    </subcellularLocation>
</comment>
<keyword evidence="10" id="KW-0732">Signal</keyword>
<protein>
    <submittedName>
        <fullName evidence="13">SusC/RagA family protein</fullName>
    </submittedName>
</protein>
<dbReference type="InterPro" id="IPR000531">
    <property type="entry name" value="Beta-barrel_TonB"/>
</dbReference>
<dbReference type="Gene3D" id="2.170.130.10">
    <property type="entry name" value="TonB-dependent receptor, plug domain"/>
    <property type="match status" value="1"/>
</dbReference>
<dbReference type="InterPro" id="IPR039426">
    <property type="entry name" value="TonB-dep_rcpt-like"/>
</dbReference>
<keyword evidence="4 8" id="KW-0812">Transmembrane</keyword>
<dbReference type="InterPro" id="IPR012910">
    <property type="entry name" value="Plug_dom"/>
</dbReference>
<keyword evidence="3 8" id="KW-1134">Transmembrane beta strand</keyword>
<dbReference type="RefSeq" id="WP_108372162.1">
    <property type="nucleotide sequence ID" value="NZ_CP028811.1"/>
</dbReference>
<evidence type="ECO:0000256" key="2">
    <source>
        <dbReference type="ARBA" id="ARBA00022448"/>
    </source>
</evidence>
<dbReference type="Gene3D" id="2.60.40.1120">
    <property type="entry name" value="Carboxypeptidase-like, regulatory domain"/>
    <property type="match status" value="1"/>
</dbReference>
<dbReference type="PROSITE" id="PS52016">
    <property type="entry name" value="TONB_DEPENDENT_REC_3"/>
    <property type="match status" value="1"/>
</dbReference>
<evidence type="ECO:0000256" key="9">
    <source>
        <dbReference type="RuleBase" id="RU003357"/>
    </source>
</evidence>
<dbReference type="InterPro" id="IPR037066">
    <property type="entry name" value="Plug_dom_sf"/>
</dbReference>
<organism evidence="13 14">
    <name type="scientific">Flavobacterium magnum</name>
    <dbReference type="NCBI Taxonomy" id="2162713"/>
    <lineage>
        <taxon>Bacteria</taxon>
        <taxon>Pseudomonadati</taxon>
        <taxon>Bacteroidota</taxon>
        <taxon>Flavobacteriia</taxon>
        <taxon>Flavobacteriales</taxon>
        <taxon>Flavobacteriaceae</taxon>
        <taxon>Flavobacterium</taxon>
    </lineage>
</organism>
<dbReference type="EMBL" id="CP028811">
    <property type="protein sequence ID" value="AWA30811.1"/>
    <property type="molecule type" value="Genomic_DNA"/>
</dbReference>
<evidence type="ECO:0000256" key="6">
    <source>
        <dbReference type="ARBA" id="ARBA00023136"/>
    </source>
</evidence>
<evidence type="ECO:0000256" key="1">
    <source>
        <dbReference type="ARBA" id="ARBA00004571"/>
    </source>
</evidence>
<evidence type="ECO:0000313" key="14">
    <source>
        <dbReference type="Proteomes" id="UP000244193"/>
    </source>
</evidence>
<keyword evidence="14" id="KW-1185">Reference proteome</keyword>
<dbReference type="Pfam" id="PF07715">
    <property type="entry name" value="Plug"/>
    <property type="match status" value="1"/>
</dbReference>
<dbReference type="InterPro" id="IPR023996">
    <property type="entry name" value="TonB-dep_OMP_SusC/RagA"/>
</dbReference>
<dbReference type="InterPro" id="IPR036942">
    <property type="entry name" value="Beta-barrel_TonB_sf"/>
</dbReference>
<dbReference type="Pfam" id="PF00593">
    <property type="entry name" value="TonB_dep_Rec_b-barrel"/>
    <property type="match status" value="1"/>
</dbReference>
<feature type="domain" description="TonB-dependent receptor-like beta-barrel" evidence="11">
    <location>
        <begin position="415"/>
        <end position="973"/>
    </location>
</feature>
<feature type="domain" description="TonB-dependent receptor plug" evidence="12">
    <location>
        <begin position="115"/>
        <end position="218"/>
    </location>
</feature>
<comment type="similarity">
    <text evidence="8 9">Belongs to the TonB-dependent receptor family.</text>
</comment>
<dbReference type="SUPFAM" id="SSF49464">
    <property type="entry name" value="Carboxypeptidase regulatory domain-like"/>
    <property type="match status" value="1"/>
</dbReference>
<evidence type="ECO:0000313" key="13">
    <source>
        <dbReference type="EMBL" id="AWA30811.1"/>
    </source>
</evidence>
<dbReference type="SUPFAM" id="SSF56935">
    <property type="entry name" value="Porins"/>
    <property type="match status" value="1"/>
</dbReference>
<reference evidence="13 14" key="1">
    <citation type="submission" date="2018-04" db="EMBL/GenBank/DDBJ databases">
        <title>Genome sequencing of Flavobacterium sp. HYN0048.</title>
        <authorList>
            <person name="Yi H."/>
            <person name="Baek C."/>
        </authorList>
    </citation>
    <scope>NUCLEOTIDE SEQUENCE [LARGE SCALE GENOMIC DNA]</scope>
    <source>
        <strain evidence="13 14">HYN0048</strain>
    </source>
</reference>
<dbReference type="NCBIfam" id="TIGR04056">
    <property type="entry name" value="OMP_RagA_SusC"/>
    <property type="match status" value="1"/>
</dbReference>
<dbReference type="NCBIfam" id="TIGR04057">
    <property type="entry name" value="SusC_RagA_signa"/>
    <property type="match status" value="1"/>
</dbReference>
<evidence type="ECO:0000259" key="12">
    <source>
        <dbReference type="Pfam" id="PF07715"/>
    </source>
</evidence>
<evidence type="ECO:0000256" key="4">
    <source>
        <dbReference type="ARBA" id="ARBA00022692"/>
    </source>
</evidence>
<keyword evidence="6 8" id="KW-0472">Membrane</keyword>
<evidence type="ECO:0000256" key="3">
    <source>
        <dbReference type="ARBA" id="ARBA00022452"/>
    </source>
</evidence>
<accession>A0A2S0RI61</accession>
<dbReference type="InterPro" id="IPR008969">
    <property type="entry name" value="CarboxyPept-like_regulatory"/>
</dbReference>
<dbReference type="OrthoDB" id="9768177at2"/>
<dbReference type="InterPro" id="IPR023997">
    <property type="entry name" value="TonB-dep_OMP_SusC/RagA_CS"/>
</dbReference>
<name>A0A2S0RI61_9FLAO</name>
<dbReference type="Gene3D" id="2.40.170.20">
    <property type="entry name" value="TonB-dependent receptor, beta-barrel domain"/>
    <property type="match status" value="1"/>
</dbReference>
<gene>
    <name evidence="13" type="ORF">HYN48_12380</name>
</gene>
<sequence>MKSTYALMYLLLFSVFGFSQSVDIGGTVKDEKSGLPMPGVTVGIKNASQSVQTDFDGNFKLSGVPSGSVVVFTYIGYTNYEMKINETNNSISITLKEDNKLLDEVVVIGYGTQRKREVTGAVAVVKKDIIEKIKPIKVDQALQGTVAGVIVSGNTGAPNSGFDIKIRGVGSNGDNGPLVVIDGYVGSMSDLNPGDVESLTILKDSQAAIYGVGGANGVILITTKKGIKNSKPKISYSGYTGFQETTRKLPLLNATEYALLLNESYANGGQPLPYPNVSGLGKGTDWQEEMFRKGAPIISHEFNLSGGSEKVAYSVSASDLTQEGIIGQWDKSRFKRNSARMTLGFDVSDKFKINTNITYTYFNSRGFNDNGLGSVLFNAVSVPATLAPYDANGEYTLVPNTPGLGIEIINPLAQLANTYNDGAYKKINGTFGFDYEAFTGFTLTGRIGFNTGHGSSRSFAKMLNYGGKVFDVNRSRVDQSTTTDDSYTFDLFGTYKRTFADAHNFTLTAGTTINKSWGTGLFASAYDVPNNDWDFADILLATGFNGRDVGSYNYDERQLSYFGRLQYDYKGTYLVSFMGRRDASTKFGPANTVAYFPSMTAGWVVSNEQFYGDDRFVSFMKLRGSYGSLGNDKIGNNRYASLLTGEATYVFDGTLVNGTAIGTLANPNVLWEKAKKMDIGLDLNFWKNRFNIVTDYYNETRKDLLIDGLPVSGTVGTGAPGSGSPTVNAGTTRNTGFEFAIGYQEKISDNFKIEANYNFTTINNNVTDVKGENNFLQAGNFGVGQPPISRMEEGHSIGYFYGYQTDGIFQNVDEVNAHPSQAALGAEAQPGDIRFKDLNGDGVITALDKTDLGSPIPDLIMGFNLSMAYKGFDFSVFTYASIGNDIVRNYERTLSDVNRLDYVLNRWTGKGTSNTVPRVTTAATSNNVFSDYFIEDGSYLRIQSMQLGYTVNPDFTNKAGISKLKLYVAANNLYTFTKYKGYDPGAVGAQPIGGGIDNGTYPSVRTYMLGVNINF</sequence>
<feature type="chain" id="PRO_5015732822" evidence="10">
    <location>
        <begin position="22"/>
        <end position="1015"/>
    </location>
</feature>
<dbReference type="GO" id="GO:0009279">
    <property type="term" value="C:cell outer membrane"/>
    <property type="evidence" value="ECO:0007669"/>
    <property type="project" value="UniProtKB-SubCell"/>
</dbReference>
<proteinExistence type="inferred from homology"/>
<keyword evidence="7 8" id="KW-0998">Cell outer membrane</keyword>
<evidence type="ECO:0000256" key="7">
    <source>
        <dbReference type="ARBA" id="ARBA00023237"/>
    </source>
</evidence>
<keyword evidence="2 8" id="KW-0813">Transport</keyword>
<evidence type="ECO:0000256" key="5">
    <source>
        <dbReference type="ARBA" id="ARBA00023077"/>
    </source>
</evidence>
<evidence type="ECO:0000256" key="8">
    <source>
        <dbReference type="PROSITE-ProRule" id="PRU01360"/>
    </source>
</evidence>
<dbReference type="Proteomes" id="UP000244193">
    <property type="component" value="Chromosome"/>
</dbReference>
<evidence type="ECO:0000259" key="11">
    <source>
        <dbReference type="Pfam" id="PF00593"/>
    </source>
</evidence>
<keyword evidence="5 9" id="KW-0798">TonB box</keyword>